<accession>A0A1X6P1N3</accession>
<keyword evidence="2" id="KW-1133">Transmembrane helix</keyword>
<evidence type="ECO:0000256" key="1">
    <source>
        <dbReference type="ARBA" id="ARBA00022729"/>
    </source>
</evidence>
<sequence length="535" mass="53848">MTFWTRTAASAAAREELDASTSVPLFGARPTPTPRKATSVWRWLLPAVGVALLTAGLAWWHAGTRGPAAEAAGAGTAAAPGGGRPLAGAPQPLAYGGPLLADIDGDGWTDVVLLNHHKFPTGVLWGAPGGAFTPGPENVTRFAADVHGVAAAGVDDTGRLSLILLLINYQVVADGGAGGDRQLTYARTPRGAPAGTPAFTRRRGSGFAAAHAEAATVITLPGGGLGLAAFPWFRLHAIDRNGTYTQVSGAMLRRVPRALADLPPVSAVAELDWDGDGLPDLYLARGGAHDVLLRNTGSAAGGYEDVSAAAGLTAAATGPPATGGSRGIAVFDANNDGWDDVYVVNTAAPRAADTLLLGTGGGAFVVDRVGAPAVPVGDAAPGDGVAAIDVDRDGRVDVLLGDGDQNEVARAGRWALLRNGPPPPRAAGGGGAPRDAGNHLHVRVGGSPAGPAAALGAVVHVKAAASGGRPRVWVRRLGGGGSVFCQSVDPVVHVGLGAATTVDVRVEWSDGGVAARRGVRAGGLVEMGRPRVVRW</sequence>
<dbReference type="PANTHER" id="PTHR16026">
    <property type="entry name" value="CARTILAGE ACIDIC PROTEIN 1"/>
    <property type="match status" value="1"/>
</dbReference>
<dbReference type="PANTHER" id="PTHR16026:SF0">
    <property type="entry name" value="CARTILAGE ACIDIC PROTEIN 1"/>
    <property type="match status" value="1"/>
</dbReference>
<dbReference type="Pfam" id="PF07593">
    <property type="entry name" value="UnbV_ASPIC"/>
    <property type="match status" value="1"/>
</dbReference>
<evidence type="ECO:0000259" key="3">
    <source>
        <dbReference type="Pfam" id="PF07593"/>
    </source>
</evidence>
<keyword evidence="2" id="KW-0812">Transmembrane</keyword>
<dbReference type="InterPro" id="IPR011519">
    <property type="entry name" value="UnbV_ASPIC"/>
</dbReference>
<feature type="domain" description="ASPIC/UnbV" evidence="3">
    <location>
        <begin position="454"/>
        <end position="522"/>
    </location>
</feature>
<dbReference type="Proteomes" id="UP000218209">
    <property type="component" value="Unassembled WGS sequence"/>
</dbReference>
<gene>
    <name evidence="4" type="ORF">BU14_0268s0020</name>
</gene>
<dbReference type="AlphaFoldDB" id="A0A1X6P1N3"/>
<keyword evidence="2" id="KW-0472">Membrane</keyword>
<organism evidence="4 5">
    <name type="scientific">Porphyra umbilicalis</name>
    <name type="common">Purple laver</name>
    <name type="synonym">Red alga</name>
    <dbReference type="NCBI Taxonomy" id="2786"/>
    <lineage>
        <taxon>Eukaryota</taxon>
        <taxon>Rhodophyta</taxon>
        <taxon>Bangiophyceae</taxon>
        <taxon>Bangiales</taxon>
        <taxon>Bangiaceae</taxon>
        <taxon>Porphyra</taxon>
    </lineage>
</organism>
<evidence type="ECO:0000313" key="5">
    <source>
        <dbReference type="Proteomes" id="UP000218209"/>
    </source>
</evidence>
<dbReference type="SUPFAM" id="SSF69318">
    <property type="entry name" value="Integrin alpha N-terminal domain"/>
    <property type="match status" value="1"/>
</dbReference>
<dbReference type="InterPro" id="IPR013517">
    <property type="entry name" value="FG-GAP"/>
</dbReference>
<dbReference type="InterPro" id="IPR027039">
    <property type="entry name" value="Crtac1"/>
</dbReference>
<dbReference type="InterPro" id="IPR028994">
    <property type="entry name" value="Integrin_alpha_N"/>
</dbReference>
<proteinExistence type="predicted"/>
<name>A0A1X6P1N3_PORUM</name>
<feature type="transmembrane region" description="Helical" evidence="2">
    <location>
        <begin position="43"/>
        <end position="62"/>
    </location>
</feature>
<protein>
    <recommendedName>
        <fullName evidence="3">ASPIC/UnbV domain-containing protein</fullName>
    </recommendedName>
</protein>
<reference evidence="4 5" key="1">
    <citation type="submission" date="2017-03" db="EMBL/GenBank/DDBJ databases">
        <title>WGS assembly of Porphyra umbilicalis.</title>
        <authorList>
            <person name="Brawley S.H."/>
            <person name="Blouin N.A."/>
            <person name="Ficko-Blean E."/>
            <person name="Wheeler G.L."/>
            <person name="Lohr M."/>
            <person name="Goodson H.V."/>
            <person name="Jenkins J.W."/>
            <person name="Blaby-Haas C.E."/>
            <person name="Helliwell K.E."/>
            <person name="Chan C."/>
            <person name="Marriage T."/>
            <person name="Bhattacharya D."/>
            <person name="Klein A.S."/>
            <person name="Badis Y."/>
            <person name="Brodie J."/>
            <person name="Cao Y."/>
            <person name="Collen J."/>
            <person name="Dittami S.M."/>
            <person name="Gachon C.M."/>
            <person name="Green B.R."/>
            <person name="Karpowicz S."/>
            <person name="Kim J.W."/>
            <person name="Kudahl U."/>
            <person name="Lin S."/>
            <person name="Michel G."/>
            <person name="Mittag M."/>
            <person name="Olson B.J."/>
            <person name="Pangilinan J."/>
            <person name="Peng Y."/>
            <person name="Qiu H."/>
            <person name="Shu S."/>
            <person name="Singer J.T."/>
            <person name="Smith A.G."/>
            <person name="Sprecher B.N."/>
            <person name="Wagner V."/>
            <person name="Wang W."/>
            <person name="Wang Z.-Y."/>
            <person name="Yan J."/>
            <person name="Yarish C."/>
            <person name="Zoeuner-Riek S."/>
            <person name="Zhuang Y."/>
            <person name="Zou Y."/>
            <person name="Lindquist E.A."/>
            <person name="Grimwood J."/>
            <person name="Barry K."/>
            <person name="Rokhsar D.S."/>
            <person name="Schmutz J."/>
            <person name="Stiller J.W."/>
            <person name="Grossman A.R."/>
            <person name="Prochnik S.E."/>
        </authorList>
    </citation>
    <scope>NUCLEOTIDE SEQUENCE [LARGE SCALE GENOMIC DNA]</scope>
    <source>
        <strain evidence="4">4086291</strain>
    </source>
</reference>
<evidence type="ECO:0000313" key="4">
    <source>
        <dbReference type="EMBL" id="OSX74779.1"/>
    </source>
</evidence>
<dbReference type="EMBL" id="KV918931">
    <property type="protein sequence ID" value="OSX74779.1"/>
    <property type="molecule type" value="Genomic_DNA"/>
</dbReference>
<dbReference type="Pfam" id="PF13517">
    <property type="entry name" value="FG-GAP_3"/>
    <property type="match status" value="1"/>
</dbReference>
<evidence type="ECO:0000256" key="2">
    <source>
        <dbReference type="SAM" id="Phobius"/>
    </source>
</evidence>
<keyword evidence="1" id="KW-0732">Signal</keyword>
<keyword evidence="5" id="KW-1185">Reference proteome</keyword>